<reference evidence="3" key="3">
    <citation type="journal article" date="2018" name="Nat. Plants">
        <title>Whole-genome landscape of Medicago truncatula symbiotic genes.</title>
        <authorList>
            <person name="Pecrix Y."/>
            <person name="Staton S.E."/>
            <person name="Sallet E."/>
            <person name="Lelandais-Briere C."/>
            <person name="Moreau S."/>
            <person name="Carrere S."/>
            <person name="Blein T."/>
            <person name="Jardinaud M.F."/>
            <person name="Latrasse D."/>
            <person name="Zouine M."/>
            <person name="Zahm M."/>
            <person name="Kreplak J."/>
            <person name="Mayjonade B."/>
            <person name="Satge C."/>
            <person name="Perez M."/>
            <person name="Cauet S."/>
            <person name="Marande W."/>
            <person name="Chantry-Darmon C."/>
            <person name="Lopez-Roques C."/>
            <person name="Bouchez O."/>
            <person name="Berard A."/>
            <person name="Debelle F."/>
            <person name="Munos S."/>
            <person name="Bendahmane A."/>
            <person name="Berges H."/>
            <person name="Niebel A."/>
            <person name="Buitink J."/>
            <person name="Frugier F."/>
            <person name="Benhamed M."/>
            <person name="Crespi M."/>
            <person name="Gouzy J."/>
            <person name="Gamas P."/>
        </authorList>
    </citation>
    <scope>NUCLEOTIDE SEQUENCE [LARGE SCALE GENOMIC DNA]</scope>
    <source>
        <strain evidence="3">cv. Jemalong A17</strain>
    </source>
</reference>
<protein>
    <submittedName>
        <fullName evidence="1">Delta endotoxin central region</fullName>
    </submittedName>
</protein>
<reference evidence="1" key="1">
    <citation type="submission" date="2005-05" db="EMBL/GenBank/DDBJ databases">
        <authorList>
            <person name="Town C.D."/>
        </authorList>
    </citation>
    <scope>NUCLEOTIDE SEQUENCE</scope>
</reference>
<dbReference type="Proteomes" id="UP000265566">
    <property type="component" value="Chromosome 7"/>
</dbReference>
<proteinExistence type="predicted"/>
<accession>A2Q5C3</accession>
<sequence length="94" mass="11001">MNKLKSLEDNIFFVGIGNSISSLSTSCFSKLENDSIYFLFEFDSRLGIYNVRDGSFREQSLPCSFRRYFWVLPQFQWNYVSSGIIEVCILVSLW</sequence>
<dbReference type="Gramene" id="rna41387">
    <property type="protein sequence ID" value="RHN46853.1"/>
    <property type="gene ID" value="gene41387"/>
</dbReference>
<reference evidence="1" key="2">
    <citation type="submission" date="2007-03" db="EMBL/GenBank/DDBJ databases">
        <authorList>
            <consortium name="The International Medicago Genome Annotation Group"/>
        </authorList>
    </citation>
    <scope>NUCLEOTIDE SEQUENCE</scope>
</reference>
<evidence type="ECO:0000313" key="2">
    <source>
        <dbReference type="EMBL" id="RHN46853.1"/>
    </source>
</evidence>
<dbReference type="EMBL" id="AC160924">
    <property type="protein sequence ID" value="ABN08823.1"/>
    <property type="molecule type" value="Genomic_DNA"/>
</dbReference>
<name>A2Q5C3_MEDTR</name>
<dbReference type="PROSITE" id="PS51257">
    <property type="entry name" value="PROKAR_LIPOPROTEIN"/>
    <property type="match status" value="1"/>
</dbReference>
<reference evidence="2" key="4">
    <citation type="journal article" date="2018" name="Nat. Plants">
        <title>Whole-genome landscape of Medicago truncatula symbiotic genes.</title>
        <authorList>
            <person name="Pecrix Y."/>
            <person name="Gamas P."/>
            <person name="Carrere S."/>
        </authorList>
    </citation>
    <scope>NUCLEOTIDE SEQUENCE</scope>
    <source>
        <tissue evidence="2">Leaves</tissue>
    </source>
</reference>
<organism evidence="1">
    <name type="scientific">Medicago truncatula</name>
    <name type="common">Barrel medic</name>
    <name type="synonym">Medicago tribuloides</name>
    <dbReference type="NCBI Taxonomy" id="3880"/>
    <lineage>
        <taxon>Eukaryota</taxon>
        <taxon>Viridiplantae</taxon>
        <taxon>Streptophyta</taxon>
        <taxon>Embryophyta</taxon>
        <taxon>Tracheophyta</taxon>
        <taxon>Spermatophyta</taxon>
        <taxon>Magnoliopsida</taxon>
        <taxon>eudicotyledons</taxon>
        <taxon>Gunneridae</taxon>
        <taxon>Pentapetalae</taxon>
        <taxon>rosids</taxon>
        <taxon>fabids</taxon>
        <taxon>Fabales</taxon>
        <taxon>Fabaceae</taxon>
        <taxon>Papilionoideae</taxon>
        <taxon>50 kb inversion clade</taxon>
        <taxon>NPAAA clade</taxon>
        <taxon>Hologalegina</taxon>
        <taxon>IRL clade</taxon>
        <taxon>Trifolieae</taxon>
        <taxon>Medicago</taxon>
    </lineage>
</organism>
<evidence type="ECO:0000313" key="3">
    <source>
        <dbReference type="Proteomes" id="UP000265566"/>
    </source>
</evidence>
<dbReference type="AlphaFoldDB" id="A2Q5C3"/>
<evidence type="ECO:0000313" key="1">
    <source>
        <dbReference type="EMBL" id="ABN08823.1"/>
    </source>
</evidence>
<gene>
    <name evidence="1" type="ORF">MtrDRAFT_AC160924g15v1</name>
    <name evidence="2" type="ORF">MtrunA17_Chr7g0246671</name>
</gene>
<dbReference type="EMBL" id="PSQE01000007">
    <property type="protein sequence ID" value="RHN46853.1"/>
    <property type="molecule type" value="Genomic_DNA"/>
</dbReference>